<organism evidence="1 2">
    <name type="scientific">Sporanaerobium hydrogeniformans</name>
    <dbReference type="NCBI Taxonomy" id="3072179"/>
    <lineage>
        <taxon>Bacteria</taxon>
        <taxon>Bacillati</taxon>
        <taxon>Bacillota</taxon>
        <taxon>Clostridia</taxon>
        <taxon>Lachnospirales</taxon>
        <taxon>Lachnospiraceae</taxon>
        <taxon>Sporanaerobium</taxon>
    </lineage>
</organism>
<reference evidence="1" key="1">
    <citation type="submission" date="2017-10" db="EMBL/GenBank/DDBJ databases">
        <title>Genome sequence of cellulolytic Lachnospiraceae bacterium XHS1971 isolated from hotspring sediment.</title>
        <authorList>
            <person name="Vasudevan G."/>
            <person name="Joshi A.J."/>
            <person name="Hivarkar S."/>
            <person name="Lanjekar V.B."/>
            <person name="Dhakephalkar P.K."/>
            <person name="Dagar S."/>
        </authorList>
    </citation>
    <scope>NUCLEOTIDE SEQUENCE</scope>
    <source>
        <strain evidence="1">XHS1971</strain>
    </source>
</reference>
<keyword evidence="2" id="KW-1185">Reference proteome</keyword>
<comment type="caution">
    <text evidence="1">The sequence shown here is derived from an EMBL/GenBank/DDBJ whole genome shotgun (WGS) entry which is preliminary data.</text>
</comment>
<name>A0AC61DFI0_9FIRM</name>
<sequence>MTIKGSNQVRSKEKQALLVSACLLGINCKYSGGNNFKEEILNLKGKYHLIPVCPEQLGGLTTPRNPVELRGEERSAWTSCGVEVTTAFIKGAEETLKLAQLFGCKVALLKENSPSCGFGTIYDGSFSGQKKEGMGITAELLHQNGIFILGENQLSVLEEQINE</sequence>
<gene>
    <name evidence="1" type="ORF">CS063_06055</name>
</gene>
<protein>
    <submittedName>
        <fullName evidence="1">Purine-nucleoside phosphorylase</fullName>
    </submittedName>
</protein>
<evidence type="ECO:0000313" key="2">
    <source>
        <dbReference type="Proteomes" id="UP000224460"/>
    </source>
</evidence>
<evidence type="ECO:0000313" key="1">
    <source>
        <dbReference type="EMBL" id="PHV71252.1"/>
    </source>
</evidence>
<dbReference type="EMBL" id="PEDL01000004">
    <property type="protein sequence ID" value="PHV71252.1"/>
    <property type="molecule type" value="Genomic_DNA"/>
</dbReference>
<accession>A0AC61DFI0</accession>
<dbReference type="Proteomes" id="UP000224460">
    <property type="component" value="Unassembled WGS sequence"/>
</dbReference>
<proteinExistence type="predicted"/>